<dbReference type="Pfam" id="PF00158">
    <property type="entry name" value="Sigma54_activat"/>
    <property type="match status" value="1"/>
</dbReference>
<dbReference type="InterPro" id="IPR009057">
    <property type="entry name" value="Homeodomain-like_sf"/>
</dbReference>
<feature type="domain" description="Sigma-54 factor interaction" evidence="7">
    <location>
        <begin position="28"/>
        <end position="253"/>
    </location>
</feature>
<dbReference type="InterPro" id="IPR025943">
    <property type="entry name" value="Sigma_54_int_dom_ATP-bd_2"/>
</dbReference>
<dbReference type="SUPFAM" id="SSF52540">
    <property type="entry name" value="P-loop containing nucleoside triphosphate hydrolases"/>
    <property type="match status" value="1"/>
</dbReference>
<evidence type="ECO:0000256" key="4">
    <source>
        <dbReference type="ARBA" id="ARBA00023125"/>
    </source>
</evidence>
<evidence type="ECO:0000313" key="9">
    <source>
        <dbReference type="Proteomes" id="UP000294980"/>
    </source>
</evidence>
<dbReference type="Gene3D" id="3.40.50.300">
    <property type="entry name" value="P-loop containing nucleotide triphosphate hydrolases"/>
    <property type="match status" value="1"/>
</dbReference>
<proteinExistence type="predicted"/>
<dbReference type="PROSITE" id="PS50045">
    <property type="entry name" value="SIGMA54_INTERACT_4"/>
    <property type="match status" value="1"/>
</dbReference>
<evidence type="ECO:0000256" key="6">
    <source>
        <dbReference type="SAM" id="MobiDB-lite"/>
    </source>
</evidence>
<dbReference type="Gene3D" id="1.10.8.60">
    <property type="match status" value="1"/>
</dbReference>
<keyword evidence="3" id="KW-0805">Transcription regulation</keyword>
<dbReference type="GO" id="GO:0005524">
    <property type="term" value="F:ATP binding"/>
    <property type="evidence" value="ECO:0007669"/>
    <property type="project" value="UniProtKB-KW"/>
</dbReference>
<dbReference type="SUPFAM" id="SSF46689">
    <property type="entry name" value="Homeodomain-like"/>
    <property type="match status" value="1"/>
</dbReference>
<protein>
    <submittedName>
        <fullName evidence="8">Transcriptional regulator</fullName>
    </submittedName>
</protein>
<dbReference type="InterPro" id="IPR002197">
    <property type="entry name" value="HTH_Fis"/>
</dbReference>
<name>A0A4R2KZ07_9GAMM</name>
<feature type="region of interest" description="Disordered" evidence="6">
    <location>
        <begin position="1"/>
        <end position="23"/>
    </location>
</feature>
<dbReference type="AlphaFoldDB" id="A0A4R2KZ07"/>
<dbReference type="GO" id="GO:0006355">
    <property type="term" value="P:regulation of DNA-templated transcription"/>
    <property type="evidence" value="ECO:0007669"/>
    <property type="project" value="InterPro"/>
</dbReference>
<reference evidence="8 9" key="1">
    <citation type="submission" date="2019-03" db="EMBL/GenBank/DDBJ databases">
        <title>Genomic Encyclopedia of Type Strains, Phase IV (KMG-IV): sequencing the most valuable type-strain genomes for metagenomic binning, comparative biology and taxonomic classification.</title>
        <authorList>
            <person name="Goeker M."/>
        </authorList>
    </citation>
    <scope>NUCLEOTIDE SEQUENCE [LARGE SCALE GENOMIC DNA]</scope>
    <source>
        <strain evidence="8 9">DSM 23344</strain>
    </source>
</reference>
<keyword evidence="2" id="KW-0067">ATP-binding</keyword>
<dbReference type="Pfam" id="PF02954">
    <property type="entry name" value="HTH_8"/>
    <property type="match status" value="1"/>
</dbReference>
<evidence type="ECO:0000256" key="3">
    <source>
        <dbReference type="ARBA" id="ARBA00023015"/>
    </source>
</evidence>
<dbReference type="InterPro" id="IPR025944">
    <property type="entry name" value="Sigma_54_int_dom_CS"/>
</dbReference>
<organism evidence="8 9">
    <name type="scientific">Chromatocurvus halotolerans</name>
    <dbReference type="NCBI Taxonomy" id="1132028"/>
    <lineage>
        <taxon>Bacteria</taxon>
        <taxon>Pseudomonadati</taxon>
        <taxon>Pseudomonadota</taxon>
        <taxon>Gammaproteobacteria</taxon>
        <taxon>Cellvibrionales</taxon>
        <taxon>Halieaceae</taxon>
        <taxon>Chromatocurvus</taxon>
    </lineage>
</organism>
<evidence type="ECO:0000256" key="2">
    <source>
        <dbReference type="ARBA" id="ARBA00022840"/>
    </source>
</evidence>
<gene>
    <name evidence="8" type="ORF">EV688_10460</name>
</gene>
<dbReference type="Proteomes" id="UP000294980">
    <property type="component" value="Unassembled WGS sequence"/>
</dbReference>
<sequence>MRAPGEPVPHTSSMTYSHAGTPPTATRLIGDSAAMAAVRSLMAKVATSETASVLILGQSGTGKELVARGIHDLSRRAGRPFVPVNCGAIPGELLESELFGHEKGAFTGALTRRRGRFELADGGTLFLDEIGDMPLAMQVKLLRVLQDRSFERVGGTQTLTSDVRIIAATHRDIEGRISDGLFREDLFYRLNVFPIQMPALCERLEDVPQLIRHFQSQLAEPAEFTPAALAALQTYDWPGNVRELGNLVERMGIMQPGHQVQLRDLPERYLQGQPPAHLVSAQGPAPEPCDDATLAGSGVPMLPAEGANLKDYLASIEIALVQQALQRTNGIVAHSAELLGLRRTTLVEKIKKYGIDLDTIG</sequence>
<dbReference type="PRINTS" id="PR01590">
    <property type="entry name" value="HTHFIS"/>
</dbReference>
<dbReference type="CDD" id="cd00009">
    <property type="entry name" value="AAA"/>
    <property type="match status" value="1"/>
</dbReference>
<comment type="caution">
    <text evidence="8">The sequence shown here is derived from an EMBL/GenBank/DDBJ whole genome shotgun (WGS) entry which is preliminary data.</text>
</comment>
<evidence type="ECO:0000259" key="7">
    <source>
        <dbReference type="PROSITE" id="PS50045"/>
    </source>
</evidence>
<dbReference type="PANTHER" id="PTHR32071:SF117">
    <property type="entry name" value="PTS-DEPENDENT DIHYDROXYACETONE KINASE OPERON REGULATORY PROTEIN-RELATED"/>
    <property type="match status" value="1"/>
</dbReference>
<dbReference type="InterPro" id="IPR058031">
    <property type="entry name" value="AAA_lid_NorR"/>
</dbReference>
<keyword evidence="1" id="KW-0547">Nucleotide-binding</keyword>
<keyword evidence="5" id="KW-0804">Transcription</keyword>
<dbReference type="InterPro" id="IPR025662">
    <property type="entry name" value="Sigma_54_int_dom_ATP-bd_1"/>
</dbReference>
<dbReference type="InterPro" id="IPR027417">
    <property type="entry name" value="P-loop_NTPase"/>
</dbReference>
<dbReference type="OrthoDB" id="9804019at2"/>
<dbReference type="Pfam" id="PF25601">
    <property type="entry name" value="AAA_lid_14"/>
    <property type="match status" value="1"/>
</dbReference>
<evidence type="ECO:0000256" key="5">
    <source>
        <dbReference type="ARBA" id="ARBA00023163"/>
    </source>
</evidence>
<dbReference type="InterPro" id="IPR003593">
    <property type="entry name" value="AAA+_ATPase"/>
</dbReference>
<dbReference type="PANTHER" id="PTHR32071">
    <property type="entry name" value="TRANSCRIPTIONAL REGULATORY PROTEIN"/>
    <property type="match status" value="1"/>
</dbReference>
<dbReference type="RefSeq" id="WP_117314850.1">
    <property type="nucleotide sequence ID" value="NZ_SLWX01000004.1"/>
</dbReference>
<dbReference type="SMART" id="SM00382">
    <property type="entry name" value="AAA"/>
    <property type="match status" value="1"/>
</dbReference>
<dbReference type="Gene3D" id="1.10.10.60">
    <property type="entry name" value="Homeodomain-like"/>
    <property type="match status" value="1"/>
</dbReference>
<keyword evidence="9" id="KW-1185">Reference proteome</keyword>
<dbReference type="GO" id="GO:0043565">
    <property type="term" value="F:sequence-specific DNA binding"/>
    <property type="evidence" value="ECO:0007669"/>
    <property type="project" value="InterPro"/>
</dbReference>
<keyword evidence="4" id="KW-0238">DNA-binding</keyword>
<dbReference type="PROSITE" id="PS00675">
    <property type="entry name" value="SIGMA54_INTERACT_1"/>
    <property type="match status" value="1"/>
</dbReference>
<dbReference type="PROSITE" id="PS00676">
    <property type="entry name" value="SIGMA54_INTERACT_2"/>
    <property type="match status" value="1"/>
</dbReference>
<accession>A0A4R2KZ07</accession>
<dbReference type="PROSITE" id="PS00688">
    <property type="entry name" value="SIGMA54_INTERACT_3"/>
    <property type="match status" value="1"/>
</dbReference>
<dbReference type="EMBL" id="SLWX01000004">
    <property type="protein sequence ID" value="TCO76606.1"/>
    <property type="molecule type" value="Genomic_DNA"/>
</dbReference>
<evidence type="ECO:0000256" key="1">
    <source>
        <dbReference type="ARBA" id="ARBA00022741"/>
    </source>
</evidence>
<dbReference type="InterPro" id="IPR002078">
    <property type="entry name" value="Sigma_54_int"/>
</dbReference>
<evidence type="ECO:0000313" key="8">
    <source>
        <dbReference type="EMBL" id="TCO76606.1"/>
    </source>
</evidence>
<dbReference type="FunFam" id="3.40.50.300:FF:000006">
    <property type="entry name" value="DNA-binding transcriptional regulator NtrC"/>
    <property type="match status" value="1"/>
</dbReference>